<dbReference type="PATRIC" id="fig|1169311.3.peg.3072"/>
<organism evidence="3 4">
    <name type="scientific">Enterococcus faecalis ATCC 6055</name>
    <dbReference type="NCBI Taxonomy" id="1169311"/>
    <lineage>
        <taxon>Bacteria</taxon>
        <taxon>Bacillati</taxon>
        <taxon>Bacillota</taxon>
        <taxon>Bacilli</taxon>
        <taxon>Lactobacillales</taxon>
        <taxon>Enterococcaceae</taxon>
        <taxon>Enterococcus</taxon>
    </lineage>
</organism>
<accession>R3JZS4</accession>
<evidence type="ECO:0000259" key="2">
    <source>
        <dbReference type="PROSITE" id="PS51756"/>
    </source>
</evidence>
<feature type="domain" description="LXG" evidence="2">
    <location>
        <begin position="1"/>
        <end position="237"/>
    </location>
</feature>
<evidence type="ECO:0000313" key="3">
    <source>
        <dbReference type="EMBL" id="EOK06761.1"/>
    </source>
</evidence>
<dbReference type="Pfam" id="PF04740">
    <property type="entry name" value="LXG"/>
    <property type="match status" value="1"/>
</dbReference>
<sequence length="518" mass="56796">MRLVYVSSESSKFMSDLKTNLNAGKEAMNQLKTGSQKVVSAVDGHQLAGAAYTAGKGLFSELIIPTITRTTNALEKVEQELQKYKTADSFVSGEGKLDEDKLTKEIQTLQSMKHSIDSTRDFVQSMSRNHPVADMIDTFLGIQRNLTRQSETMRSNIKDVEKKLRMLREFNGKTSSLFQNSLNELKIAMQGVMVLNNTTVNADGSYSLPSGVDKSWFTEVKKQSLEEKAIENAIKDMPENLSEAETENWLLANIEKYGLPFLDILRKNKKWASRGQKVLDNIIKWKNGKAFLNGTEIIQDASGALKIGKKFLYDPTKGLGETTKNLFKPAKFDGTFKMGKEFKEKTGIDLAKHKYARLPNGKIDYTTLTKSGMSKFKDSVNVTNDFKGWKEATKVGRLGKGLGLLSTGFTIGDNFNKYVDFSDGIQGDEIRDFTVDTAVDIGSSAGASAAGAMVGSLFLPPLGTVVGAGVGMGVSMVINFKFGGPPKQSLVDHTKTEARKVAKGIGNMIGKASKWVFG</sequence>
<dbReference type="PROSITE" id="PS51756">
    <property type="entry name" value="LXG"/>
    <property type="match status" value="1"/>
</dbReference>
<dbReference type="RefSeq" id="WP_010829262.1">
    <property type="nucleotide sequence ID" value="NZ_KB944850.1"/>
</dbReference>
<dbReference type="InterPro" id="IPR006829">
    <property type="entry name" value="LXG_dom"/>
</dbReference>
<reference evidence="3 4" key="1">
    <citation type="submission" date="2013-02" db="EMBL/GenBank/DDBJ databases">
        <title>The Genome Sequence of Enterococcus faecalis ATCC_6055.</title>
        <authorList>
            <consortium name="The Broad Institute Genome Sequencing Platform"/>
            <consortium name="The Broad Institute Genome Sequencing Center for Infectious Disease"/>
            <person name="Earl A.M."/>
            <person name="Gilmore M.S."/>
            <person name="Lebreton F."/>
            <person name="Walker B."/>
            <person name="Young S.K."/>
            <person name="Zeng Q."/>
            <person name="Gargeya S."/>
            <person name="Fitzgerald M."/>
            <person name="Haas B."/>
            <person name="Abouelleil A."/>
            <person name="Alvarado L."/>
            <person name="Arachchi H.M."/>
            <person name="Berlin A.M."/>
            <person name="Chapman S.B."/>
            <person name="Dewar J."/>
            <person name="Goldberg J."/>
            <person name="Griggs A."/>
            <person name="Gujja S."/>
            <person name="Hansen M."/>
            <person name="Howarth C."/>
            <person name="Imamovic A."/>
            <person name="Larimer J."/>
            <person name="McCowan C."/>
            <person name="Murphy C."/>
            <person name="Neiman D."/>
            <person name="Pearson M."/>
            <person name="Priest M."/>
            <person name="Roberts A."/>
            <person name="Saif S."/>
            <person name="Shea T."/>
            <person name="Sisk P."/>
            <person name="Sykes S."/>
            <person name="Wortman J."/>
            <person name="Nusbaum C."/>
            <person name="Birren B."/>
        </authorList>
    </citation>
    <scope>NUCLEOTIDE SEQUENCE [LARGE SCALE GENOMIC DNA]</scope>
    <source>
        <strain evidence="3 4">ATCC 6055</strain>
    </source>
</reference>
<dbReference type="HOGENOM" id="CLU_040018_0_0_9"/>
<name>R3JZS4_ENTFL</name>
<comment type="caution">
    <text evidence="3">The sequence shown here is derived from an EMBL/GenBank/DDBJ whole genome shotgun (WGS) entry which is preliminary data.</text>
</comment>
<evidence type="ECO:0000256" key="1">
    <source>
        <dbReference type="ARBA" id="ARBA00034117"/>
    </source>
</evidence>
<dbReference type="AlphaFoldDB" id="R3JZS4"/>
<protein>
    <recommendedName>
        <fullName evidence="2">LXG domain-containing protein</fullName>
    </recommendedName>
</protein>
<gene>
    <name evidence="3" type="ORF">WOU_03134</name>
</gene>
<dbReference type="Proteomes" id="UP000013638">
    <property type="component" value="Unassembled WGS sequence"/>
</dbReference>
<proteinExistence type="inferred from homology"/>
<evidence type="ECO:0000313" key="4">
    <source>
        <dbReference type="Proteomes" id="UP000013638"/>
    </source>
</evidence>
<dbReference type="EMBL" id="ASDZ01000050">
    <property type="protein sequence ID" value="EOK06761.1"/>
    <property type="molecule type" value="Genomic_DNA"/>
</dbReference>
<comment type="similarity">
    <text evidence="1">In the N-terminal section; belongs to the LXG family.</text>
</comment>